<dbReference type="PROSITE" id="PS50137">
    <property type="entry name" value="DS_RBD"/>
    <property type="match status" value="1"/>
</dbReference>
<reference evidence="8" key="1">
    <citation type="submission" date="2021-02" db="EMBL/GenBank/DDBJ databases">
        <title>Distinct virome patterns of the invasive cane toad (Rhinella marina) across its native and introduced ranges.</title>
        <authorList>
            <person name="Russo A.G."/>
            <person name="Harding E.F."/>
            <person name="Yan G.J."/>
            <person name="Selechnik D."/>
            <person name="Ducatez S."/>
            <person name="DeVore J.L."/>
            <person name="Zhou J."/>
            <person name="Sarma R.R."/>
            <person name="Lee Y.P."/>
            <person name="Richardson M.F."/>
            <person name="Shine R."/>
            <person name="Rollins L.A."/>
            <person name="White P.A."/>
        </authorList>
    </citation>
    <scope>NUCLEOTIDE SEQUENCE</scope>
</reference>
<dbReference type="InterPro" id="IPR036389">
    <property type="entry name" value="RNase_III_sf"/>
</dbReference>
<dbReference type="SUPFAM" id="SSF54768">
    <property type="entry name" value="dsRNA-binding domain-like"/>
    <property type="match status" value="1"/>
</dbReference>
<name>A0A8F6UB10_9VIRU</name>
<evidence type="ECO:0000313" key="8">
    <source>
        <dbReference type="EMBL" id="QXT57848.1"/>
    </source>
</evidence>
<dbReference type="InterPro" id="IPR014720">
    <property type="entry name" value="dsRBD_dom"/>
</dbReference>
<feature type="domain" description="DRBM" evidence="6">
    <location>
        <begin position="210"/>
        <end position="245"/>
    </location>
</feature>
<dbReference type="PROSITE" id="PS50142">
    <property type="entry name" value="RNASE_3_2"/>
    <property type="match status" value="1"/>
</dbReference>
<dbReference type="PANTHER" id="PTHR11207">
    <property type="entry name" value="RIBONUCLEASE III"/>
    <property type="match status" value="1"/>
</dbReference>
<keyword evidence="3" id="KW-0378">Hydrolase</keyword>
<keyword evidence="2" id="KW-0255">Endonuclease</keyword>
<dbReference type="GO" id="GO:0003725">
    <property type="term" value="F:double-stranded RNA binding"/>
    <property type="evidence" value="ECO:0007669"/>
    <property type="project" value="TreeGrafter"/>
</dbReference>
<dbReference type="CDD" id="cd00593">
    <property type="entry name" value="RIBOc"/>
    <property type="match status" value="1"/>
</dbReference>
<feature type="domain" description="RNase III" evidence="7">
    <location>
        <begin position="24"/>
        <end position="148"/>
    </location>
</feature>
<dbReference type="Gene3D" id="1.10.1520.10">
    <property type="entry name" value="Ribonuclease III domain"/>
    <property type="match status" value="1"/>
</dbReference>
<evidence type="ECO:0000256" key="1">
    <source>
        <dbReference type="ARBA" id="ARBA00022722"/>
    </source>
</evidence>
<accession>A0A8F6UB10</accession>
<protein>
    <submittedName>
        <fullName evidence="8">Ribonuclease III</fullName>
    </submittedName>
</protein>
<dbReference type="GO" id="GO:0006396">
    <property type="term" value="P:RNA processing"/>
    <property type="evidence" value="ECO:0007669"/>
    <property type="project" value="InterPro"/>
</dbReference>
<dbReference type="Gene3D" id="3.30.160.20">
    <property type="match status" value="1"/>
</dbReference>
<keyword evidence="4 5" id="KW-0694">RNA-binding</keyword>
<dbReference type="InterPro" id="IPR000999">
    <property type="entry name" value="RNase_III_dom"/>
</dbReference>
<sequence length="260" mass="29669">MDIVHSHEFRNFIVNVILDNCHATGKERKEIAQVVDANINNFRLAFTSSRENPTENYQMLEFLGDSIIFACVTWHLYRRFPQLQECKYLCVITRLKGNVVSTKMLADAAQKLGFKKYLNTNVTENFKVDAFLEDVFEAFIGAVNLSFDNTYGIPGVGYNICYRIIDNIFKQQNIDLSFEATFDSKSALKEILDANPNLGKLEYIQDTPKTTKILLNGVVIGMGEGQSKKIQHQLAAKEALTFLKENYDIEPRRGRFSDLV</sequence>
<evidence type="ECO:0000256" key="5">
    <source>
        <dbReference type="PROSITE-ProRule" id="PRU00266"/>
    </source>
</evidence>
<organism evidence="8">
    <name type="scientific">Rhinella marina erythrocytic-like virus</name>
    <dbReference type="NCBI Taxonomy" id="2859906"/>
    <lineage>
        <taxon>Viruses</taxon>
        <taxon>Varidnaviria</taxon>
        <taxon>Bamfordvirae</taxon>
        <taxon>Nucleocytoviricota</taxon>
        <taxon>Megaviricetes</taxon>
        <taxon>Pimascovirales</taxon>
        <taxon>Pimascovirales incertae sedis</taxon>
        <taxon>Iridoviridae</taxon>
    </lineage>
</organism>
<evidence type="ECO:0000256" key="3">
    <source>
        <dbReference type="ARBA" id="ARBA00022801"/>
    </source>
</evidence>
<dbReference type="Pfam" id="PF00636">
    <property type="entry name" value="Ribonuclease_3"/>
    <property type="match status" value="1"/>
</dbReference>
<dbReference type="SMART" id="SM00535">
    <property type="entry name" value="RIBOc"/>
    <property type="match status" value="1"/>
</dbReference>
<dbReference type="PANTHER" id="PTHR11207:SF0">
    <property type="entry name" value="RIBONUCLEASE 3"/>
    <property type="match status" value="1"/>
</dbReference>
<dbReference type="SUPFAM" id="SSF69065">
    <property type="entry name" value="RNase III domain-like"/>
    <property type="match status" value="1"/>
</dbReference>
<keyword evidence="1" id="KW-0540">Nuclease</keyword>
<evidence type="ECO:0000256" key="4">
    <source>
        <dbReference type="ARBA" id="ARBA00022884"/>
    </source>
</evidence>
<dbReference type="EMBL" id="MW582955">
    <property type="protein sequence ID" value="QXT57848.1"/>
    <property type="molecule type" value="Genomic_DNA"/>
</dbReference>
<dbReference type="GO" id="GO:0004525">
    <property type="term" value="F:ribonuclease III activity"/>
    <property type="evidence" value="ECO:0007669"/>
    <property type="project" value="InterPro"/>
</dbReference>
<evidence type="ECO:0000256" key="2">
    <source>
        <dbReference type="ARBA" id="ARBA00022759"/>
    </source>
</evidence>
<evidence type="ECO:0000259" key="7">
    <source>
        <dbReference type="PROSITE" id="PS50142"/>
    </source>
</evidence>
<evidence type="ECO:0000259" key="6">
    <source>
        <dbReference type="PROSITE" id="PS50137"/>
    </source>
</evidence>
<proteinExistence type="predicted"/>
<dbReference type="GO" id="GO:0010468">
    <property type="term" value="P:regulation of gene expression"/>
    <property type="evidence" value="ECO:0007669"/>
    <property type="project" value="TreeGrafter"/>
</dbReference>